<dbReference type="Gene3D" id="1.10.220.30">
    <property type="match status" value="1"/>
</dbReference>
<dbReference type="InterPro" id="IPR006668">
    <property type="entry name" value="Mg_transptr_MgtE_intracell_dom"/>
</dbReference>
<evidence type="ECO:0000256" key="1">
    <source>
        <dbReference type="SAM" id="MobiDB-lite"/>
    </source>
</evidence>
<keyword evidence="2" id="KW-0472">Membrane</keyword>
<evidence type="ECO:0000259" key="3">
    <source>
        <dbReference type="Pfam" id="PF03448"/>
    </source>
</evidence>
<gene>
    <name evidence="4" type="ORF">P9847_06175</name>
</gene>
<evidence type="ECO:0000313" key="4">
    <source>
        <dbReference type="EMBL" id="MED5016890.1"/>
    </source>
</evidence>
<keyword evidence="5" id="KW-1185">Reference proteome</keyword>
<feature type="domain" description="Magnesium transporter MgtE intracellular" evidence="3">
    <location>
        <begin position="152"/>
        <end position="202"/>
    </location>
</feature>
<reference evidence="4 5" key="1">
    <citation type="submission" date="2023-03" db="EMBL/GenBank/DDBJ databases">
        <title>Bacillus Genome Sequencing.</title>
        <authorList>
            <person name="Dunlap C."/>
        </authorList>
    </citation>
    <scope>NUCLEOTIDE SEQUENCE [LARGE SCALE GENOMIC DNA]</scope>
    <source>
        <strain evidence="4 5">NRS-52</strain>
    </source>
</reference>
<name>A0ABU6PPT5_9BACL</name>
<dbReference type="SUPFAM" id="SSF158791">
    <property type="entry name" value="MgtE N-terminal domain-like"/>
    <property type="match status" value="1"/>
</dbReference>
<evidence type="ECO:0000313" key="5">
    <source>
        <dbReference type="Proteomes" id="UP001343257"/>
    </source>
</evidence>
<proteinExistence type="predicted"/>
<feature type="region of interest" description="Disordered" evidence="1">
    <location>
        <begin position="102"/>
        <end position="143"/>
    </location>
</feature>
<dbReference type="Proteomes" id="UP001343257">
    <property type="component" value="Unassembled WGS sequence"/>
</dbReference>
<organism evidence="4 5">
    <name type="scientific">Paenibacillus chibensis</name>
    <dbReference type="NCBI Taxonomy" id="59846"/>
    <lineage>
        <taxon>Bacteria</taxon>
        <taxon>Bacillati</taxon>
        <taxon>Bacillota</taxon>
        <taxon>Bacilli</taxon>
        <taxon>Bacillales</taxon>
        <taxon>Paenibacillaceae</taxon>
        <taxon>Paenibacillus</taxon>
    </lineage>
</organism>
<comment type="caution">
    <text evidence="4">The sequence shown here is derived from an EMBL/GenBank/DDBJ whole genome shotgun (WGS) entry which is preliminary data.</text>
</comment>
<feature type="compositionally biased region" description="Polar residues" evidence="1">
    <location>
        <begin position="119"/>
        <end position="139"/>
    </location>
</feature>
<protein>
    <submittedName>
        <fullName evidence="4">Kinesin</fullName>
    </submittedName>
</protein>
<accession>A0ABU6PPT5</accession>
<evidence type="ECO:0000256" key="2">
    <source>
        <dbReference type="SAM" id="Phobius"/>
    </source>
</evidence>
<feature type="transmembrane region" description="Helical" evidence="2">
    <location>
        <begin position="20"/>
        <end position="40"/>
    </location>
</feature>
<dbReference type="RefSeq" id="WP_328276276.1">
    <property type="nucleotide sequence ID" value="NZ_JARTLD010000015.1"/>
</dbReference>
<keyword evidence="2" id="KW-1133">Transmembrane helix</keyword>
<dbReference type="EMBL" id="JARTLD010000015">
    <property type="protein sequence ID" value="MED5016890.1"/>
    <property type="molecule type" value="Genomic_DNA"/>
</dbReference>
<keyword evidence="2" id="KW-0812">Transmembrane</keyword>
<feature type="compositionally biased region" description="Basic and acidic residues" evidence="1">
    <location>
        <begin position="102"/>
        <end position="118"/>
    </location>
</feature>
<dbReference type="Pfam" id="PF03448">
    <property type="entry name" value="MgtE_N"/>
    <property type="match status" value="1"/>
</dbReference>
<sequence>MAEKDFELEKESAGGFERFLFFMIPIIFTVVLIGVLLALFNMDVRNNMLEFAHKIPIVKNLVPEPVKDPEKTKLQDAKDQVKSANATIEELKSKLATKDADLKKAKEEQTQQDQKLKSVQEQLDSAQKSATDTAQQNAVDTDPYEKQIKDLAKMYADMSPSKAAPIMQNMTTDEMVQLLSAMKNDNRTAILAKMDPKVAADVSMKLKDAVSSSDLAIAALQSRIDKDAGAKKEASTSGLDKNQIGQTFAAMPANSAADLLLSTYKISPEKVLTILNAVNDSTRSGILDAMSKKDAKTAAVILNKLMTK</sequence>